<dbReference type="EMBL" id="BGZK01000033">
    <property type="protein sequence ID" value="GBP08981.1"/>
    <property type="molecule type" value="Genomic_DNA"/>
</dbReference>
<reference evidence="1 2" key="1">
    <citation type="journal article" date="2019" name="Commun. Biol.">
        <title>The bagworm genome reveals a unique fibroin gene that provides high tensile strength.</title>
        <authorList>
            <person name="Kono N."/>
            <person name="Nakamura H."/>
            <person name="Ohtoshi R."/>
            <person name="Tomita M."/>
            <person name="Numata K."/>
            <person name="Arakawa K."/>
        </authorList>
    </citation>
    <scope>NUCLEOTIDE SEQUENCE [LARGE SCALE GENOMIC DNA]</scope>
</reference>
<organism evidence="1 2">
    <name type="scientific">Eumeta variegata</name>
    <name type="common">Bagworm moth</name>
    <name type="synonym">Eumeta japonica</name>
    <dbReference type="NCBI Taxonomy" id="151549"/>
    <lineage>
        <taxon>Eukaryota</taxon>
        <taxon>Metazoa</taxon>
        <taxon>Ecdysozoa</taxon>
        <taxon>Arthropoda</taxon>
        <taxon>Hexapoda</taxon>
        <taxon>Insecta</taxon>
        <taxon>Pterygota</taxon>
        <taxon>Neoptera</taxon>
        <taxon>Endopterygota</taxon>
        <taxon>Lepidoptera</taxon>
        <taxon>Glossata</taxon>
        <taxon>Ditrysia</taxon>
        <taxon>Tineoidea</taxon>
        <taxon>Psychidae</taxon>
        <taxon>Oiketicinae</taxon>
        <taxon>Eumeta</taxon>
    </lineage>
</organism>
<proteinExistence type="predicted"/>
<accession>A0A4C1T6T8</accession>
<dbReference type="AlphaFoldDB" id="A0A4C1T6T8"/>
<name>A0A4C1T6T8_EUMVA</name>
<sequence>MLHLTLTNADAGLSARYEMRGLKTNSDTSKENSTTGILDYDLANSWSQRPLYHRILNLAATSKTCDRRYPMDGDRADGDIVLMEKEMASGPLELSFTGQNKKAEAATLRLYPVRVCAAVSAVCRSARASSGRHLRSAIAVGAISARAASFAKWAETKNFLLSLALAE</sequence>
<evidence type="ECO:0000313" key="1">
    <source>
        <dbReference type="EMBL" id="GBP08981.1"/>
    </source>
</evidence>
<comment type="caution">
    <text evidence="1">The sequence shown here is derived from an EMBL/GenBank/DDBJ whole genome shotgun (WGS) entry which is preliminary data.</text>
</comment>
<evidence type="ECO:0000313" key="2">
    <source>
        <dbReference type="Proteomes" id="UP000299102"/>
    </source>
</evidence>
<protein>
    <submittedName>
        <fullName evidence="1">Uncharacterized protein</fullName>
    </submittedName>
</protein>
<keyword evidence="2" id="KW-1185">Reference proteome</keyword>
<gene>
    <name evidence="1" type="ORF">EVAR_78340_1</name>
</gene>
<dbReference type="Proteomes" id="UP000299102">
    <property type="component" value="Unassembled WGS sequence"/>
</dbReference>